<sequence>MRKWVQYIMGGIAALAVATVLGGCGHSRSTQPTAKRVDATVLRLDRAVDGLFSNDQHNLPAAKLSGQQIKAARKLYNQAVARGGKLTNTDVRLVNKADRNISKAKQFYAVTSGLHEALGASKVIVPDYNETDLLAAWNDVSTYSVFVAKYGEQVKLVKQEVAAVKLVQKLYDGTVGDVTNKNGTEMKNYSVKTNVTAAAVTAAKKAVAAVQVSAFRTHYMKYVDAAQAVLDAQAASSSSAAADSSSASASSTPDAESSSADTDDNGNTNANSSSDTNTSGGSSNSGYSSGYNSGYGSGYGYYYGSGNSGSNGGASGGATGSESEQGGSTSSNGGSSDNGSGHDEGGNTSGASDSSSSSSDDTQYTGNWSGGI</sequence>
<proteinExistence type="predicted"/>
<dbReference type="AlphaFoldDB" id="A0A0R2CJA8"/>
<name>A0A0R2CJA8_9LACO</name>
<dbReference type="PATRIC" id="fig|1423810.4.peg.71"/>
<feature type="compositionally biased region" description="Polar residues" evidence="1">
    <location>
        <begin position="362"/>
        <end position="372"/>
    </location>
</feature>
<dbReference type="EMBL" id="AYZK01000001">
    <property type="protein sequence ID" value="KRM87795.1"/>
    <property type="molecule type" value="Genomic_DNA"/>
</dbReference>
<accession>A0A0R2CJA8</accession>
<evidence type="ECO:0000256" key="1">
    <source>
        <dbReference type="SAM" id="MobiDB-lite"/>
    </source>
</evidence>
<evidence type="ECO:0000313" key="2">
    <source>
        <dbReference type="EMBL" id="KRM87795.1"/>
    </source>
</evidence>
<dbReference type="RefSeq" id="WP_056968855.1">
    <property type="nucleotide sequence ID" value="NZ_AYZK01000001.1"/>
</dbReference>
<protein>
    <recommendedName>
        <fullName evidence="4">Lipoprotein</fullName>
    </recommendedName>
</protein>
<evidence type="ECO:0008006" key="4">
    <source>
        <dbReference type="Google" id="ProtNLM"/>
    </source>
</evidence>
<feature type="compositionally biased region" description="Low complexity" evidence="1">
    <location>
        <begin position="352"/>
        <end position="361"/>
    </location>
</feature>
<gene>
    <name evidence="2" type="ORF">FD19_GL000071</name>
</gene>
<reference evidence="2 3" key="1">
    <citation type="journal article" date="2015" name="Genome Announc.">
        <title>Expanding the biotechnology potential of lactobacilli through comparative genomics of 213 strains and associated genera.</title>
        <authorList>
            <person name="Sun Z."/>
            <person name="Harris H.M."/>
            <person name="McCann A."/>
            <person name="Guo C."/>
            <person name="Argimon S."/>
            <person name="Zhang W."/>
            <person name="Yang X."/>
            <person name="Jeffery I.B."/>
            <person name="Cooney J.C."/>
            <person name="Kagawa T.F."/>
            <person name="Liu W."/>
            <person name="Song Y."/>
            <person name="Salvetti E."/>
            <person name="Wrobel A."/>
            <person name="Rasinkangas P."/>
            <person name="Parkhill J."/>
            <person name="Rea M.C."/>
            <person name="O'Sullivan O."/>
            <person name="Ritari J."/>
            <person name="Douillard F.P."/>
            <person name="Paul Ross R."/>
            <person name="Yang R."/>
            <person name="Briner A.E."/>
            <person name="Felis G.E."/>
            <person name="de Vos W.M."/>
            <person name="Barrangou R."/>
            <person name="Klaenhammer T.R."/>
            <person name="Caufield P.W."/>
            <person name="Cui Y."/>
            <person name="Zhang H."/>
            <person name="O'Toole P.W."/>
        </authorList>
    </citation>
    <scope>NUCLEOTIDE SEQUENCE [LARGE SCALE GENOMIC DNA]</scope>
    <source>
        <strain evidence="2 3">DSM 22698</strain>
    </source>
</reference>
<feature type="region of interest" description="Disordered" evidence="1">
    <location>
        <begin position="240"/>
        <end position="286"/>
    </location>
</feature>
<comment type="caution">
    <text evidence="2">The sequence shown here is derived from an EMBL/GenBank/DDBJ whole genome shotgun (WGS) entry which is preliminary data.</text>
</comment>
<feature type="compositionally biased region" description="Low complexity" evidence="1">
    <location>
        <begin position="320"/>
        <end position="339"/>
    </location>
</feature>
<keyword evidence="3" id="KW-1185">Reference proteome</keyword>
<organism evidence="2 3">
    <name type="scientific">Lacticaseibacillus thailandensis DSM 22698 = JCM 13996</name>
    <dbReference type="NCBI Taxonomy" id="1423810"/>
    <lineage>
        <taxon>Bacteria</taxon>
        <taxon>Bacillati</taxon>
        <taxon>Bacillota</taxon>
        <taxon>Bacilli</taxon>
        <taxon>Lactobacillales</taxon>
        <taxon>Lactobacillaceae</taxon>
        <taxon>Lacticaseibacillus</taxon>
    </lineage>
</organism>
<dbReference type="Proteomes" id="UP000051789">
    <property type="component" value="Unassembled WGS sequence"/>
</dbReference>
<dbReference type="PROSITE" id="PS51257">
    <property type="entry name" value="PROKAR_LIPOPROTEIN"/>
    <property type="match status" value="1"/>
</dbReference>
<feature type="region of interest" description="Disordered" evidence="1">
    <location>
        <begin position="311"/>
        <end position="372"/>
    </location>
</feature>
<evidence type="ECO:0000313" key="3">
    <source>
        <dbReference type="Proteomes" id="UP000051789"/>
    </source>
</evidence>